<dbReference type="RefSeq" id="WP_179662791.1">
    <property type="nucleotide sequence ID" value="NZ_JACCBG010000001.1"/>
</dbReference>
<dbReference type="Proteomes" id="UP000535511">
    <property type="component" value="Unassembled WGS sequence"/>
</dbReference>
<evidence type="ECO:0008006" key="4">
    <source>
        <dbReference type="Google" id="ProtNLM"/>
    </source>
</evidence>
<dbReference type="SUPFAM" id="SSF52540">
    <property type="entry name" value="P-loop containing nucleoside triphosphate hydrolases"/>
    <property type="match status" value="1"/>
</dbReference>
<organism evidence="2 3">
    <name type="scientific">Nocardioides panaciterrulae</name>
    <dbReference type="NCBI Taxonomy" id="661492"/>
    <lineage>
        <taxon>Bacteria</taxon>
        <taxon>Bacillati</taxon>
        <taxon>Actinomycetota</taxon>
        <taxon>Actinomycetes</taxon>
        <taxon>Propionibacteriales</taxon>
        <taxon>Nocardioidaceae</taxon>
        <taxon>Nocardioides</taxon>
    </lineage>
</organism>
<evidence type="ECO:0000256" key="1">
    <source>
        <dbReference type="SAM" id="MobiDB-lite"/>
    </source>
</evidence>
<protein>
    <recommendedName>
        <fullName evidence="4">Sulfotransferase family protein</fullName>
    </recommendedName>
</protein>
<name>A0A7Y9E4C4_9ACTN</name>
<sequence>MPGDPLFLHIGLQKTGTSYLQSIFWQSQDALREQGLDMVPRSKRDTFWLMLRVRGRYNAEFDPPAVAAALDRLPAALARATSGRALISEESLAPADRGQIRELLEACAGREVHVVVTVRDLARQIPSAWQQTLQGGGSETFPDYLDRLRANEGKPNGRLWRNKDVAAVLERWREFVPPERIHVVTVPPSGSDPELLLERFCSVLGVDAAKLDREVAKSNSALRHVHAEVLRRVNANLDRSHRRRDVYGDIGKRYLAVRVLGDGGGEKVKMPRSLEPWCTAVSRRYVDHIAEGGYDVVGDLADLLPTGSAFADRSPEPSGDEVADAASAALATVLTGQMDRLRSRRAAAQAAPARASLPRRAARRARRLLQRS</sequence>
<feature type="compositionally biased region" description="Basic residues" evidence="1">
    <location>
        <begin position="360"/>
        <end position="372"/>
    </location>
</feature>
<dbReference type="EMBL" id="JACCBG010000001">
    <property type="protein sequence ID" value="NYD40978.1"/>
    <property type="molecule type" value="Genomic_DNA"/>
</dbReference>
<comment type="caution">
    <text evidence="2">The sequence shown here is derived from an EMBL/GenBank/DDBJ whole genome shotgun (WGS) entry which is preliminary data.</text>
</comment>
<dbReference type="Gene3D" id="3.40.50.300">
    <property type="entry name" value="P-loop containing nucleotide triphosphate hydrolases"/>
    <property type="match status" value="1"/>
</dbReference>
<accession>A0A7Y9E4C4</accession>
<feature type="region of interest" description="Disordered" evidence="1">
    <location>
        <begin position="344"/>
        <end position="372"/>
    </location>
</feature>
<dbReference type="InterPro" id="IPR027417">
    <property type="entry name" value="P-loop_NTPase"/>
</dbReference>
<gene>
    <name evidence="2" type="ORF">BJZ21_001061</name>
</gene>
<feature type="compositionally biased region" description="Low complexity" evidence="1">
    <location>
        <begin position="346"/>
        <end position="359"/>
    </location>
</feature>
<reference evidence="2 3" key="1">
    <citation type="submission" date="2020-07" db="EMBL/GenBank/DDBJ databases">
        <title>Sequencing the genomes of 1000 actinobacteria strains.</title>
        <authorList>
            <person name="Klenk H.-P."/>
        </authorList>
    </citation>
    <scope>NUCLEOTIDE SEQUENCE [LARGE SCALE GENOMIC DNA]</scope>
    <source>
        <strain evidence="2 3">DSM 21350</strain>
    </source>
</reference>
<evidence type="ECO:0000313" key="2">
    <source>
        <dbReference type="EMBL" id="NYD40978.1"/>
    </source>
</evidence>
<evidence type="ECO:0000313" key="3">
    <source>
        <dbReference type="Proteomes" id="UP000535511"/>
    </source>
</evidence>
<keyword evidence="3" id="KW-1185">Reference proteome</keyword>
<proteinExistence type="predicted"/>
<dbReference type="AlphaFoldDB" id="A0A7Y9E4C4"/>